<protein>
    <submittedName>
        <fullName evidence="13">RIP metalloprotease</fullName>
    </submittedName>
</protein>
<evidence type="ECO:0000313" key="14">
    <source>
        <dbReference type="Proteomes" id="UP000265614"/>
    </source>
</evidence>
<dbReference type="GO" id="GO:0006508">
    <property type="term" value="P:proteolysis"/>
    <property type="evidence" value="ECO:0007669"/>
    <property type="project" value="UniProtKB-KW"/>
</dbReference>
<dbReference type="GO" id="GO:0016020">
    <property type="term" value="C:membrane"/>
    <property type="evidence" value="ECO:0007669"/>
    <property type="project" value="UniProtKB-SubCell"/>
</dbReference>
<feature type="domain" description="PDZ" evidence="12">
    <location>
        <begin position="152"/>
        <end position="237"/>
    </location>
</feature>
<dbReference type="Pfam" id="PF02163">
    <property type="entry name" value="Peptidase_M50"/>
    <property type="match status" value="1"/>
</dbReference>
<dbReference type="SMART" id="SM00228">
    <property type="entry name" value="PDZ"/>
    <property type="match status" value="1"/>
</dbReference>
<evidence type="ECO:0000256" key="4">
    <source>
        <dbReference type="ARBA" id="ARBA00022670"/>
    </source>
</evidence>
<dbReference type="AlphaFoldDB" id="A0A3A3Z043"/>
<dbReference type="InterPro" id="IPR001478">
    <property type="entry name" value="PDZ"/>
</dbReference>
<keyword evidence="6" id="KW-0378">Hydrolase</keyword>
<dbReference type="InterPro" id="IPR036034">
    <property type="entry name" value="PDZ_sf"/>
</dbReference>
<feature type="transmembrane region" description="Helical" evidence="11">
    <location>
        <begin position="140"/>
        <end position="160"/>
    </location>
</feature>
<dbReference type="EMBL" id="QZEZ01000003">
    <property type="protein sequence ID" value="RJK96503.1"/>
    <property type="molecule type" value="Genomic_DNA"/>
</dbReference>
<dbReference type="RefSeq" id="WP_119950260.1">
    <property type="nucleotide sequence ID" value="NZ_QZEZ01000003.1"/>
</dbReference>
<dbReference type="Proteomes" id="UP000265614">
    <property type="component" value="Unassembled WGS sequence"/>
</dbReference>
<comment type="similarity">
    <text evidence="3">Belongs to the peptidase M50B family.</text>
</comment>
<dbReference type="PANTHER" id="PTHR42837:SF2">
    <property type="entry name" value="MEMBRANE METALLOPROTEASE ARASP2, CHLOROPLASTIC-RELATED"/>
    <property type="match status" value="1"/>
</dbReference>
<evidence type="ECO:0000256" key="5">
    <source>
        <dbReference type="ARBA" id="ARBA00022692"/>
    </source>
</evidence>
<name>A0A3A3Z043_9ACTN</name>
<evidence type="ECO:0000313" key="13">
    <source>
        <dbReference type="EMBL" id="RJK96503.1"/>
    </source>
</evidence>
<comment type="caution">
    <text evidence="13">The sequence shown here is derived from an EMBL/GenBank/DDBJ whole genome shotgun (WGS) entry which is preliminary data.</text>
</comment>
<keyword evidence="10 11" id="KW-0472">Membrane</keyword>
<organism evidence="13 14">
    <name type="scientific">Vallicoccus soli</name>
    <dbReference type="NCBI Taxonomy" id="2339232"/>
    <lineage>
        <taxon>Bacteria</taxon>
        <taxon>Bacillati</taxon>
        <taxon>Actinomycetota</taxon>
        <taxon>Actinomycetes</taxon>
        <taxon>Motilibacterales</taxon>
        <taxon>Vallicoccaceae</taxon>
        <taxon>Vallicoccus</taxon>
    </lineage>
</organism>
<dbReference type="InterPro" id="IPR004387">
    <property type="entry name" value="Pept_M50_Zn"/>
</dbReference>
<dbReference type="PANTHER" id="PTHR42837">
    <property type="entry name" value="REGULATOR OF SIGMA-E PROTEASE RSEP"/>
    <property type="match status" value="1"/>
</dbReference>
<evidence type="ECO:0000256" key="8">
    <source>
        <dbReference type="ARBA" id="ARBA00022989"/>
    </source>
</evidence>
<comment type="cofactor">
    <cofactor evidence="1">
        <name>Zn(2+)</name>
        <dbReference type="ChEBI" id="CHEBI:29105"/>
    </cofactor>
</comment>
<evidence type="ECO:0000259" key="12">
    <source>
        <dbReference type="SMART" id="SM00228"/>
    </source>
</evidence>
<evidence type="ECO:0000256" key="3">
    <source>
        <dbReference type="ARBA" id="ARBA00007931"/>
    </source>
</evidence>
<evidence type="ECO:0000256" key="9">
    <source>
        <dbReference type="ARBA" id="ARBA00023049"/>
    </source>
</evidence>
<feature type="transmembrane region" description="Helical" evidence="11">
    <location>
        <begin position="408"/>
        <end position="426"/>
    </location>
</feature>
<dbReference type="OrthoDB" id="9782003at2"/>
<evidence type="ECO:0000256" key="11">
    <source>
        <dbReference type="SAM" id="Phobius"/>
    </source>
</evidence>
<dbReference type="Gene3D" id="2.30.42.10">
    <property type="match status" value="1"/>
</dbReference>
<proteinExistence type="inferred from homology"/>
<sequence length="436" mass="46208">MPTLLTVLGIVLFAVAILVSIALHEVGHLVPAKRFGVKVTQYMVGFGPTLWSRRRGETEYGVKWIPLGGYIRMIGMFPPRPGDDPRFLRGSSTGPFQAMVEDARRMSLEEVAPGDEDRVFHRLKARQKVVVMLGGPTVNLVLGVVLLAVALGGIGVQGIARTATIGGISECVQPATAPAAACTADDPAAPAAAAGLRPGDEVVSFGGREVGTWAALQDAIADAPPRRPVPVEVRRGGELLELEVTPIPNQRYADAERRRVETVSFLGVSPELVRTTVPLQDLPGEVWTAVSRTASAVVGIPQRMADVWSAAFSGQERDPEGPIGIVGVSRIGGEVAALEEPLWTKASAFVSLVASLNLALFVFNLIPLLPLDGGHVAGALWEGTRRHVARLRGRADPGPVDVARMLPVAYTVAILLIGMSGLLLYADLVNPVTLRG</sequence>
<accession>A0A3A3Z043</accession>
<keyword evidence="4 13" id="KW-0645">Protease</keyword>
<dbReference type="InterPro" id="IPR008915">
    <property type="entry name" value="Peptidase_M50"/>
</dbReference>
<evidence type="ECO:0000256" key="1">
    <source>
        <dbReference type="ARBA" id="ARBA00001947"/>
    </source>
</evidence>
<reference evidence="13 14" key="1">
    <citation type="submission" date="2018-09" db="EMBL/GenBank/DDBJ databases">
        <title>YIM 75000 draft genome.</title>
        <authorList>
            <person name="Tang S."/>
            <person name="Feng Y."/>
        </authorList>
    </citation>
    <scope>NUCLEOTIDE SEQUENCE [LARGE SCALE GENOMIC DNA]</scope>
    <source>
        <strain evidence="13 14">YIM 75000</strain>
    </source>
</reference>
<keyword evidence="5 11" id="KW-0812">Transmembrane</keyword>
<comment type="subcellular location">
    <subcellularLocation>
        <location evidence="2">Membrane</location>
        <topology evidence="2">Multi-pass membrane protein</topology>
    </subcellularLocation>
</comment>
<dbReference type="InterPro" id="IPR041489">
    <property type="entry name" value="PDZ_6"/>
</dbReference>
<gene>
    <name evidence="13" type="ORF">D5H78_09870</name>
</gene>
<keyword evidence="8 11" id="KW-1133">Transmembrane helix</keyword>
<dbReference type="SUPFAM" id="SSF50156">
    <property type="entry name" value="PDZ domain-like"/>
    <property type="match status" value="1"/>
</dbReference>
<evidence type="ECO:0000256" key="7">
    <source>
        <dbReference type="ARBA" id="ARBA00022833"/>
    </source>
</evidence>
<dbReference type="CDD" id="cd06163">
    <property type="entry name" value="S2P-M50_PDZ_RseP-like"/>
    <property type="match status" value="1"/>
</dbReference>
<keyword evidence="9 13" id="KW-0482">Metalloprotease</keyword>
<evidence type="ECO:0000256" key="10">
    <source>
        <dbReference type="ARBA" id="ARBA00023136"/>
    </source>
</evidence>
<dbReference type="Pfam" id="PF17820">
    <property type="entry name" value="PDZ_6"/>
    <property type="match status" value="1"/>
</dbReference>
<keyword evidence="7" id="KW-0862">Zinc</keyword>
<keyword evidence="14" id="KW-1185">Reference proteome</keyword>
<dbReference type="GO" id="GO:0004222">
    <property type="term" value="F:metalloendopeptidase activity"/>
    <property type="evidence" value="ECO:0007669"/>
    <property type="project" value="InterPro"/>
</dbReference>
<evidence type="ECO:0000256" key="6">
    <source>
        <dbReference type="ARBA" id="ARBA00022801"/>
    </source>
</evidence>
<evidence type="ECO:0000256" key="2">
    <source>
        <dbReference type="ARBA" id="ARBA00004141"/>
    </source>
</evidence>